<evidence type="ECO:0000256" key="4">
    <source>
        <dbReference type="ARBA" id="ARBA00022840"/>
    </source>
</evidence>
<keyword evidence="3" id="KW-0547">Nucleotide-binding</keyword>
<keyword evidence="9" id="KW-1185">Reference proteome</keyword>
<dbReference type="PANTHER" id="PTHR42711">
    <property type="entry name" value="ABC TRANSPORTER ATP-BINDING PROTEIN"/>
    <property type="match status" value="1"/>
</dbReference>
<dbReference type="PATRIC" id="fig|358396.7.peg.3406"/>
<comment type="similarity">
    <text evidence="1">Belongs to the ABC transporter superfamily.</text>
</comment>
<evidence type="ECO:0000259" key="6">
    <source>
        <dbReference type="PROSITE" id="PS50893"/>
    </source>
</evidence>
<dbReference type="KEGG" id="hlc:CHINAEXTREME20790"/>
<evidence type="ECO:0000313" key="10">
    <source>
        <dbReference type="Proteomes" id="UP000186547"/>
    </source>
</evidence>
<evidence type="ECO:0000313" key="7">
    <source>
        <dbReference type="EMBL" id="APX00246.1"/>
    </source>
</evidence>
<evidence type="ECO:0000313" key="9">
    <source>
        <dbReference type="Proteomes" id="UP000011555"/>
    </source>
</evidence>
<feature type="region of interest" description="Disordered" evidence="5">
    <location>
        <begin position="1"/>
        <end position="25"/>
    </location>
</feature>
<dbReference type="Proteomes" id="UP000011555">
    <property type="component" value="Unassembled WGS sequence"/>
</dbReference>
<name>M0L930_NATLA</name>
<reference evidence="7 10" key="1">
    <citation type="journal article" date="2011" name="J. Bacteriol.">
        <title>Genome sequence of Halobiforma lacisalsi AJ5, an extremely halophilic archaeon which harbors a bop gene.</title>
        <authorList>
            <person name="Jiang X."/>
            <person name="Wang S."/>
            <person name="Cheng H."/>
            <person name="Huo Y."/>
            <person name="Zhang X."/>
            <person name="Zhu X."/>
            <person name="Han X."/>
            <person name="Ni P."/>
            <person name="Wu M."/>
        </authorList>
    </citation>
    <scope>NUCLEOTIDE SEQUENCE [LARGE SCALE GENOMIC DNA]</scope>
    <source>
        <strain evidence="7 10">AJ5</strain>
        <plasmid evidence="10">phlaj5i</plasmid>
        <plasmid evidence="7">pHLAJ5I</plasmid>
    </source>
</reference>
<evidence type="ECO:0000256" key="5">
    <source>
        <dbReference type="SAM" id="MobiDB-lite"/>
    </source>
</evidence>
<geneLocation type="plasmid" evidence="7">
    <name>pHLAJ5I</name>
</geneLocation>
<evidence type="ECO:0000256" key="3">
    <source>
        <dbReference type="ARBA" id="ARBA00022741"/>
    </source>
</evidence>
<dbReference type="GO" id="GO:0005524">
    <property type="term" value="F:ATP binding"/>
    <property type="evidence" value="ECO:0007669"/>
    <property type="project" value="UniProtKB-KW"/>
</dbReference>
<proteinExistence type="inferred from homology"/>
<dbReference type="Pfam" id="PF00005">
    <property type="entry name" value="ABC_tran"/>
    <property type="match status" value="1"/>
</dbReference>
<dbReference type="CDD" id="cd03230">
    <property type="entry name" value="ABC_DR_subfamily_A"/>
    <property type="match status" value="1"/>
</dbReference>
<gene>
    <name evidence="8" type="ORF">C445_16769</name>
    <name evidence="7" type="ORF">CHINAEXTREME_20790</name>
</gene>
<dbReference type="AlphaFoldDB" id="M0L930"/>
<keyword evidence="7" id="KW-0614">Plasmid</keyword>
<dbReference type="eggNOG" id="arCOG00194">
    <property type="taxonomic scope" value="Archaea"/>
</dbReference>
<dbReference type="InterPro" id="IPR003439">
    <property type="entry name" value="ABC_transporter-like_ATP-bd"/>
</dbReference>
<keyword evidence="2" id="KW-0813">Transport</keyword>
<dbReference type="EMBL" id="CP019286">
    <property type="protein sequence ID" value="APX00246.1"/>
    <property type="molecule type" value="Genomic_DNA"/>
</dbReference>
<feature type="domain" description="ABC transporter" evidence="6">
    <location>
        <begin position="29"/>
        <end position="265"/>
    </location>
</feature>
<dbReference type="InterPro" id="IPR050763">
    <property type="entry name" value="ABC_transporter_ATP-binding"/>
</dbReference>
<dbReference type="Gene3D" id="3.40.50.300">
    <property type="entry name" value="P-loop containing nucleotide triphosphate hydrolases"/>
    <property type="match status" value="1"/>
</dbReference>
<dbReference type="GO" id="GO:0016887">
    <property type="term" value="F:ATP hydrolysis activity"/>
    <property type="evidence" value="ECO:0007669"/>
    <property type="project" value="InterPro"/>
</dbReference>
<dbReference type="SUPFAM" id="SSF52540">
    <property type="entry name" value="P-loop containing nucleoside triphosphate hydrolases"/>
    <property type="match status" value="1"/>
</dbReference>
<keyword evidence="4" id="KW-0067">ATP-binding</keyword>
<dbReference type="RefSeq" id="WP_007143050.1">
    <property type="nucleotide sequence ID" value="NZ_AOLZ01000063.1"/>
</dbReference>
<dbReference type="InterPro" id="IPR027417">
    <property type="entry name" value="P-loop_NTPase"/>
</dbReference>
<sequence>MVTEEQLLSDHSQDSLQRPVREQSDDPIVTVSGLEKVYGKGDDAVEAVKGVDFDIQPETVVGILGHNGAGKTTVIKSILALIVPTSGTVTVDGIDVHENTSAAYEKMGAMLEGARNTYWRLTVRENLEIFSVIAGNDYRKNSARIDELIAQFKLGEKEDTPVRELSRGQKQKVSLACTMVRDTDVVFLDEPTLGLDVESSRKLRRELRRLADHDGRTVLLSSHDMDVIEDVCDRVIIMNQGRIIADDTVDNLIELFNTQMYEVVIEGRLDAGSRRQLESNFVLKNVEERPETTKFEAQITGEEFYNLVGTLERAGVTIDSITDLEPDFDEIFLRLSTDRSHAEGVKHS</sequence>
<reference evidence="7" key="3">
    <citation type="submission" date="2017-01" db="EMBL/GenBank/DDBJ databases">
        <authorList>
            <person name="Mah S.A."/>
            <person name="Swanson W.J."/>
            <person name="Moy G.W."/>
            <person name="Vacquier V.D."/>
        </authorList>
    </citation>
    <scope>NUCLEOTIDE SEQUENCE</scope>
    <source>
        <strain evidence="7">AJ5</strain>
        <plasmid evidence="7">pHLAJ5I</plasmid>
    </source>
</reference>
<reference evidence="8 9" key="2">
    <citation type="journal article" date="2014" name="PLoS Genet.">
        <title>Phylogenetically driven sequencing of extremely halophilic archaea reveals strategies for static and dynamic osmo-response.</title>
        <authorList>
            <person name="Becker E.A."/>
            <person name="Seitzer P.M."/>
            <person name="Tritt A."/>
            <person name="Larsen D."/>
            <person name="Krusor M."/>
            <person name="Yao A.I."/>
            <person name="Wu D."/>
            <person name="Madern D."/>
            <person name="Eisen J.A."/>
            <person name="Darling A.E."/>
            <person name="Facciotti M.T."/>
        </authorList>
    </citation>
    <scope>NUCLEOTIDE SEQUENCE [LARGE SCALE GENOMIC DNA]</scope>
    <source>
        <strain evidence="8 9">AJ5</strain>
    </source>
</reference>
<evidence type="ECO:0000256" key="1">
    <source>
        <dbReference type="ARBA" id="ARBA00005417"/>
    </source>
</evidence>
<dbReference type="InterPro" id="IPR003593">
    <property type="entry name" value="AAA+_ATPase"/>
</dbReference>
<evidence type="ECO:0000256" key="2">
    <source>
        <dbReference type="ARBA" id="ARBA00022448"/>
    </source>
</evidence>
<dbReference type="PROSITE" id="PS50893">
    <property type="entry name" value="ABC_TRANSPORTER_2"/>
    <property type="match status" value="1"/>
</dbReference>
<geneLocation type="plasmid" evidence="10">
    <name>phlaj5i</name>
</geneLocation>
<dbReference type="EMBL" id="AOLZ01000063">
    <property type="protein sequence ID" value="EMA30061.1"/>
    <property type="molecule type" value="Genomic_DNA"/>
</dbReference>
<dbReference type="SMART" id="SM00382">
    <property type="entry name" value="AAA"/>
    <property type="match status" value="1"/>
</dbReference>
<protein>
    <submittedName>
        <fullName evidence="8">ABC transporter</fullName>
    </submittedName>
</protein>
<organism evidence="8 9">
    <name type="scientific">Natronobacterium lacisalsi AJ5</name>
    <dbReference type="NCBI Taxonomy" id="358396"/>
    <lineage>
        <taxon>Archaea</taxon>
        <taxon>Methanobacteriati</taxon>
        <taxon>Methanobacteriota</taxon>
        <taxon>Stenosarchaea group</taxon>
        <taxon>Halobacteria</taxon>
        <taxon>Halobacteriales</taxon>
        <taxon>Natrialbaceae</taxon>
        <taxon>Natronobacterium</taxon>
    </lineage>
</organism>
<dbReference type="Proteomes" id="UP000186547">
    <property type="component" value="Plasmid pHLAJ5I"/>
</dbReference>
<dbReference type="GeneID" id="30923616"/>
<accession>M0L930</accession>
<dbReference type="PANTHER" id="PTHR42711:SF5">
    <property type="entry name" value="ABC TRANSPORTER ATP-BINDING PROTEIN NATA"/>
    <property type="match status" value="1"/>
</dbReference>
<evidence type="ECO:0000313" key="8">
    <source>
        <dbReference type="EMBL" id="EMA30061.1"/>
    </source>
</evidence>